<dbReference type="PROSITE" id="PS50097">
    <property type="entry name" value="BTB"/>
    <property type="match status" value="1"/>
</dbReference>
<dbReference type="OrthoDB" id="2802708at2759"/>
<dbReference type="Gene3D" id="3.30.710.10">
    <property type="entry name" value="Potassium Channel Kv1.1, Chain A"/>
    <property type="match status" value="1"/>
</dbReference>
<comment type="caution">
    <text evidence="2">The sequence shown here is derived from an EMBL/GenBank/DDBJ whole genome shotgun (WGS) entry which is preliminary data.</text>
</comment>
<organism evidence="2 3">
    <name type="scientific">Grifola frondosa</name>
    <name type="common">Maitake</name>
    <name type="synonym">Polyporus frondosus</name>
    <dbReference type="NCBI Taxonomy" id="5627"/>
    <lineage>
        <taxon>Eukaryota</taxon>
        <taxon>Fungi</taxon>
        <taxon>Dikarya</taxon>
        <taxon>Basidiomycota</taxon>
        <taxon>Agaricomycotina</taxon>
        <taxon>Agaricomycetes</taxon>
        <taxon>Polyporales</taxon>
        <taxon>Grifolaceae</taxon>
        <taxon>Grifola</taxon>
    </lineage>
</organism>
<protein>
    <recommendedName>
        <fullName evidence="1">BTB domain-containing protein</fullName>
    </recommendedName>
</protein>
<name>A0A1C7MH37_GRIFR</name>
<accession>A0A1C7MH37</accession>
<dbReference type="EMBL" id="LUGG01000004">
    <property type="protein sequence ID" value="OBZ75779.1"/>
    <property type="molecule type" value="Genomic_DNA"/>
</dbReference>
<dbReference type="Proteomes" id="UP000092993">
    <property type="component" value="Unassembled WGS sequence"/>
</dbReference>
<dbReference type="SUPFAM" id="SSF54695">
    <property type="entry name" value="POZ domain"/>
    <property type="match status" value="1"/>
</dbReference>
<evidence type="ECO:0000313" key="3">
    <source>
        <dbReference type="Proteomes" id="UP000092993"/>
    </source>
</evidence>
<dbReference type="CDD" id="cd18186">
    <property type="entry name" value="BTB_POZ_ZBTB_KLHL-like"/>
    <property type="match status" value="1"/>
</dbReference>
<evidence type="ECO:0000259" key="1">
    <source>
        <dbReference type="PROSITE" id="PS50097"/>
    </source>
</evidence>
<dbReference type="InterPro" id="IPR011333">
    <property type="entry name" value="SKP1/BTB/POZ_sf"/>
</dbReference>
<gene>
    <name evidence="2" type="ORF">A0H81_04997</name>
</gene>
<dbReference type="InterPro" id="IPR000210">
    <property type="entry name" value="BTB/POZ_dom"/>
</dbReference>
<proteinExistence type="predicted"/>
<dbReference type="AlphaFoldDB" id="A0A1C7MH37"/>
<reference evidence="2 3" key="1">
    <citation type="submission" date="2016-03" db="EMBL/GenBank/DDBJ databases">
        <title>Whole genome sequencing of Grifola frondosa 9006-11.</title>
        <authorList>
            <person name="Min B."/>
            <person name="Park H."/>
            <person name="Kim J.-G."/>
            <person name="Cho H."/>
            <person name="Oh Y.-L."/>
            <person name="Kong W.-S."/>
            <person name="Choi I.-G."/>
        </authorList>
    </citation>
    <scope>NUCLEOTIDE SEQUENCE [LARGE SCALE GENOMIC DNA]</scope>
    <source>
        <strain evidence="2 3">9006-11</strain>
    </source>
</reference>
<sequence>MWGDPTRPIQPARRRAVLTRTHKVEIELSYRASVGTDDREYFRTDRRFRVHRGILSRYSPVFRDLFTVPQPSDAPTLCGCPVVDLFDDPAYLSDLLQALYDRSFFSDLDASERNVTEVACGILQLA</sequence>
<dbReference type="Pfam" id="PF00651">
    <property type="entry name" value="BTB"/>
    <property type="match status" value="1"/>
</dbReference>
<keyword evidence="3" id="KW-1185">Reference proteome</keyword>
<evidence type="ECO:0000313" key="2">
    <source>
        <dbReference type="EMBL" id="OBZ75779.1"/>
    </source>
</evidence>
<feature type="domain" description="BTB" evidence="1">
    <location>
        <begin position="36"/>
        <end position="101"/>
    </location>
</feature>